<comment type="caution">
    <text evidence="2">The sequence shown here is derived from an EMBL/GenBank/DDBJ whole genome shotgun (WGS) entry which is preliminary data.</text>
</comment>
<dbReference type="EMBL" id="CBTB010000216">
    <property type="protein sequence ID" value="CDH34116.1"/>
    <property type="molecule type" value="Genomic_DNA"/>
</dbReference>
<dbReference type="HOGENOM" id="CLU_095318_1_0_6"/>
<evidence type="ECO:0000313" key="2">
    <source>
        <dbReference type="EMBL" id="CDH34116.1"/>
    </source>
</evidence>
<feature type="domain" description="HNH nuclease" evidence="1">
    <location>
        <begin position="55"/>
        <end position="97"/>
    </location>
</feature>
<accession>A0A077QPB8</accession>
<evidence type="ECO:0000313" key="3">
    <source>
        <dbReference type="Proteomes" id="UP000028480"/>
    </source>
</evidence>
<protein>
    <submittedName>
        <fullName evidence="2">Similar to T5p118 from Bacteriophage T5</fullName>
    </submittedName>
</protein>
<reference evidence="2" key="1">
    <citation type="submission" date="2013-07" db="EMBL/GenBank/DDBJ databases">
        <title>Sub-species coevolution in mutualistic symbiosis.</title>
        <authorList>
            <person name="Murfin K."/>
            <person name="Klassen J."/>
            <person name="Lee M."/>
            <person name="Forst S."/>
            <person name="Stock P."/>
            <person name="Goodrich-Blair H."/>
        </authorList>
    </citation>
    <scope>NUCLEOTIDE SEQUENCE [LARGE SCALE GENOMIC DNA]</scope>
    <source>
        <strain evidence="2">Intermedium</strain>
    </source>
</reference>
<dbReference type="InterPro" id="IPR003615">
    <property type="entry name" value="HNH_nuc"/>
</dbReference>
<gene>
    <name evidence="2" type="ORF">XBI1_2930001</name>
</gene>
<sequence>MITQGKLKNLLSYNPDSGEFYWNESKNNQLKAGDKAGWINGEGYINIEIEGMCYKSHRLAWLYMYGYTPKIIDHINRIRNDNRIINLRECDFSENARNRKIQINNKSGRVLNS</sequence>
<name>A0A077QPB8_XENBV</name>
<evidence type="ECO:0000259" key="1">
    <source>
        <dbReference type="Pfam" id="PF13392"/>
    </source>
</evidence>
<dbReference type="AlphaFoldDB" id="A0A077QPB8"/>
<proteinExistence type="predicted"/>
<dbReference type="RefSeq" id="WP_051875476.1">
    <property type="nucleotide sequence ID" value="NZ_CAWLWA010000202.1"/>
</dbReference>
<dbReference type="InterPro" id="IPR044925">
    <property type="entry name" value="His-Me_finger_sf"/>
</dbReference>
<dbReference type="Proteomes" id="UP000028480">
    <property type="component" value="Unassembled WGS sequence"/>
</dbReference>
<organism evidence="2 3">
    <name type="scientific">Xenorhabdus bovienii str. Intermedium</name>
    <dbReference type="NCBI Taxonomy" id="1379677"/>
    <lineage>
        <taxon>Bacteria</taxon>
        <taxon>Pseudomonadati</taxon>
        <taxon>Pseudomonadota</taxon>
        <taxon>Gammaproteobacteria</taxon>
        <taxon>Enterobacterales</taxon>
        <taxon>Morganellaceae</taxon>
        <taxon>Xenorhabdus</taxon>
    </lineage>
</organism>
<dbReference type="SUPFAM" id="SSF54060">
    <property type="entry name" value="His-Me finger endonucleases"/>
    <property type="match status" value="1"/>
</dbReference>
<dbReference type="Pfam" id="PF13392">
    <property type="entry name" value="HNH_3"/>
    <property type="match status" value="1"/>
</dbReference>
<dbReference type="Gene3D" id="3.90.75.20">
    <property type="match status" value="1"/>
</dbReference>